<organism evidence="1 2">
    <name type="scientific">Caerostris extrusa</name>
    <name type="common">Bark spider</name>
    <name type="synonym">Caerostris bankana</name>
    <dbReference type="NCBI Taxonomy" id="172846"/>
    <lineage>
        <taxon>Eukaryota</taxon>
        <taxon>Metazoa</taxon>
        <taxon>Ecdysozoa</taxon>
        <taxon>Arthropoda</taxon>
        <taxon>Chelicerata</taxon>
        <taxon>Arachnida</taxon>
        <taxon>Araneae</taxon>
        <taxon>Araneomorphae</taxon>
        <taxon>Entelegynae</taxon>
        <taxon>Araneoidea</taxon>
        <taxon>Araneidae</taxon>
        <taxon>Caerostris</taxon>
    </lineage>
</organism>
<dbReference type="EMBL" id="BPLR01016209">
    <property type="protein sequence ID" value="GIY82105.1"/>
    <property type="molecule type" value="Genomic_DNA"/>
</dbReference>
<dbReference type="Proteomes" id="UP001054945">
    <property type="component" value="Unassembled WGS sequence"/>
</dbReference>
<sequence length="87" mass="9773">MTDSISWWSQLCRYGSQLWIKSMGGGSIARGRREILELQAILEEVSVEEKSFGARQIQMDYMNLETIASCALFVPSLLIVREEASSA</sequence>
<proteinExistence type="predicted"/>
<gene>
    <name evidence="1" type="ORF">CEXT_320571</name>
</gene>
<comment type="caution">
    <text evidence="1">The sequence shown here is derived from an EMBL/GenBank/DDBJ whole genome shotgun (WGS) entry which is preliminary data.</text>
</comment>
<name>A0AAV4WGY6_CAEEX</name>
<accession>A0AAV4WGY6</accession>
<keyword evidence="2" id="KW-1185">Reference proteome</keyword>
<evidence type="ECO:0000313" key="2">
    <source>
        <dbReference type="Proteomes" id="UP001054945"/>
    </source>
</evidence>
<protein>
    <submittedName>
        <fullName evidence="1">Uncharacterized protein</fullName>
    </submittedName>
</protein>
<reference evidence="1 2" key="1">
    <citation type="submission" date="2021-06" db="EMBL/GenBank/DDBJ databases">
        <title>Caerostris extrusa draft genome.</title>
        <authorList>
            <person name="Kono N."/>
            <person name="Arakawa K."/>
        </authorList>
    </citation>
    <scope>NUCLEOTIDE SEQUENCE [LARGE SCALE GENOMIC DNA]</scope>
</reference>
<evidence type="ECO:0000313" key="1">
    <source>
        <dbReference type="EMBL" id="GIY82105.1"/>
    </source>
</evidence>
<dbReference type="AlphaFoldDB" id="A0AAV4WGY6"/>